<dbReference type="AlphaFoldDB" id="A0A1G2S931"/>
<organism evidence="1 2">
    <name type="scientific">Candidatus Yonathbacteria bacterium RIFCSPHIGHO2_02_FULL_44_14</name>
    <dbReference type="NCBI Taxonomy" id="1802724"/>
    <lineage>
        <taxon>Bacteria</taxon>
        <taxon>Candidatus Yonathiibacteriota</taxon>
    </lineage>
</organism>
<name>A0A1G2S931_9BACT</name>
<protein>
    <submittedName>
        <fullName evidence="1">Uncharacterized protein</fullName>
    </submittedName>
</protein>
<reference evidence="1 2" key="1">
    <citation type="journal article" date="2016" name="Nat. Commun.">
        <title>Thousands of microbial genomes shed light on interconnected biogeochemical processes in an aquifer system.</title>
        <authorList>
            <person name="Anantharaman K."/>
            <person name="Brown C.T."/>
            <person name="Hug L.A."/>
            <person name="Sharon I."/>
            <person name="Castelle C.J."/>
            <person name="Probst A.J."/>
            <person name="Thomas B.C."/>
            <person name="Singh A."/>
            <person name="Wilkins M.J."/>
            <person name="Karaoz U."/>
            <person name="Brodie E.L."/>
            <person name="Williams K.H."/>
            <person name="Hubbard S.S."/>
            <person name="Banfield J.F."/>
        </authorList>
    </citation>
    <scope>NUCLEOTIDE SEQUENCE [LARGE SCALE GENOMIC DNA]</scope>
</reference>
<gene>
    <name evidence="1" type="ORF">A3D51_01180</name>
</gene>
<proteinExistence type="predicted"/>
<evidence type="ECO:0000313" key="1">
    <source>
        <dbReference type="EMBL" id="OHA81198.1"/>
    </source>
</evidence>
<evidence type="ECO:0000313" key="2">
    <source>
        <dbReference type="Proteomes" id="UP000179118"/>
    </source>
</evidence>
<dbReference type="EMBL" id="MHUT01000010">
    <property type="protein sequence ID" value="OHA81198.1"/>
    <property type="molecule type" value="Genomic_DNA"/>
</dbReference>
<comment type="caution">
    <text evidence="1">The sequence shown here is derived from an EMBL/GenBank/DDBJ whole genome shotgun (WGS) entry which is preliminary data.</text>
</comment>
<sequence>MQVLLNNPATANQLLEVFTIAIETAGLYFPWKAMAMMEHNERDVLLPNKWGAVAYLEDRCKNGVLVTSPRIVLLPVADTPKVSTRFANIVFGEPNANIANPLCGVDDPPKGWLFGKKYADDFYKFIREFKGLTTVVVDK</sequence>
<accession>A0A1G2S931</accession>
<dbReference type="Proteomes" id="UP000179118">
    <property type="component" value="Unassembled WGS sequence"/>
</dbReference>